<dbReference type="OMA" id="DACTNVN"/>
<dbReference type="EMBL" id="JPKZ01000678">
    <property type="protein sequence ID" value="KHN86024.1"/>
    <property type="molecule type" value="Genomic_DNA"/>
</dbReference>
<evidence type="ECO:0000259" key="14">
    <source>
        <dbReference type="PROSITE" id="PS50259"/>
    </source>
</evidence>
<feature type="transmembrane region" description="Helical" evidence="12">
    <location>
        <begin position="535"/>
        <end position="554"/>
    </location>
</feature>
<evidence type="ECO:0000256" key="4">
    <source>
        <dbReference type="ARBA" id="ARBA00022729"/>
    </source>
</evidence>
<dbReference type="FunFam" id="3.40.50.2300:FF:000063">
    <property type="entry name" value="Gamma-aminobutyric acid type B receptor subunit"/>
    <property type="match status" value="1"/>
</dbReference>
<evidence type="ECO:0000256" key="12">
    <source>
        <dbReference type="SAM" id="Phobius"/>
    </source>
</evidence>
<keyword evidence="6" id="KW-0297">G-protein coupled receptor</keyword>
<dbReference type="GO" id="GO:0007214">
    <property type="term" value="P:gamma-aminobutyric acid signaling pathway"/>
    <property type="evidence" value="ECO:0007669"/>
    <property type="project" value="TreeGrafter"/>
</dbReference>
<evidence type="ECO:0000313" key="16">
    <source>
        <dbReference type="Proteomes" id="UP000031036"/>
    </source>
</evidence>
<feature type="domain" description="G-protein coupled receptors family 3 profile" evidence="14">
    <location>
        <begin position="466"/>
        <end position="727"/>
    </location>
</feature>
<dbReference type="Pfam" id="PF00003">
    <property type="entry name" value="7tm_3"/>
    <property type="match status" value="1"/>
</dbReference>
<protein>
    <recommendedName>
        <fullName evidence="11">Gamma-aminobutyric acid type B receptor subunit 2</fullName>
    </recommendedName>
</protein>
<accession>A0A0B2VX65</accession>
<reference evidence="15 16" key="1">
    <citation type="submission" date="2014-11" db="EMBL/GenBank/DDBJ databases">
        <title>Genetic blueprint of the zoonotic pathogen Toxocara canis.</title>
        <authorList>
            <person name="Zhu X.-Q."/>
            <person name="Korhonen P.K."/>
            <person name="Cai H."/>
            <person name="Young N.D."/>
            <person name="Nejsum P."/>
            <person name="von Samson-Himmelstjerna G."/>
            <person name="Boag P.R."/>
            <person name="Tan P."/>
            <person name="Li Q."/>
            <person name="Min J."/>
            <person name="Yang Y."/>
            <person name="Wang X."/>
            <person name="Fang X."/>
            <person name="Hall R.S."/>
            <person name="Hofmann A."/>
            <person name="Sternberg P.W."/>
            <person name="Jex A.R."/>
            <person name="Gasser R.B."/>
        </authorList>
    </citation>
    <scope>NUCLEOTIDE SEQUENCE [LARGE SCALE GENOMIC DNA]</scope>
    <source>
        <strain evidence="15">PN_DK_2014</strain>
    </source>
</reference>
<keyword evidence="4 13" id="KW-0732">Signal</keyword>
<dbReference type="InterPro" id="IPR002455">
    <property type="entry name" value="GPCR3_GABA-B"/>
</dbReference>
<dbReference type="PANTHER" id="PTHR10519">
    <property type="entry name" value="GABA-B RECEPTOR"/>
    <property type="match status" value="1"/>
</dbReference>
<evidence type="ECO:0000256" key="11">
    <source>
        <dbReference type="ARBA" id="ARBA00073785"/>
    </source>
</evidence>
<keyword evidence="5 12" id="KW-1133">Transmembrane helix</keyword>
<proteinExistence type="predicted"/>
<dbReference type="SUPFAM" id="SSF53822">
    <property type="entry name" value="Periplasmic binding protein-like I"/>
    <property type="match status" value="1"/>
</dbReference>
<keyword evidence="7 12" id="KW-0472">Membrane</keyword>
<feature type="transmembrane region" description="Helical" evidence="12">
    <location>
        <begin position="671"/>
        <end position="689"/>
    </location>
</feature>
<dbReference type="InterPro" id="IPR017979">
    <property type="entry name" value="GPCR_3_CS"/>
</dbReference>
<evidence type="ECO:0000313" key="15">
    <source>
        <dbReference type="EMBL" id="KHN86024.1"/>
    </source>
</evidence>
<evidence type="ECO:0000256" key="9">
    <source>
        <dbReference type="ARBA" id="ARBA00023180"/>
    </source>
</evidence>
<dbReference type="InterPro" id="IPR001828">
    <property type="entry name" value="ANF_lig-bd_rcpt"/>
</dbReference>
<sequence length="874" mass="99333">MFALIRTRTFVLLMMIPIVGAQQCISYLPQYRIPLALGTFLPDPYKTQLKGSIQVALDHIHNHSCILNDYYLHLILKDTECKTSVGMKALFELMNTEPRPFALFGDACTNVNEPVAMASKFWHILHLSYAETHAKFATADSQEMYPTFFRIVPGDRNINAARCRLIFHFNWTRVGTVKQSDEPRFALPHESLTTKLEHGYGIKVVYTAGITHDEIENIALELDELKKRDVRIFVGDFEEQLASRIMCEAYQKGIYGDSYVWILPGYHYGQWWKNSTGTNCTVEELSAAINGHFALQFASYSPHLEQMTVGNKTVAEVKRELEESCGGKCLPNILRAYAYDGLWTLAMAAHRLSMNYQRIHGTMWDPHGENGNWSNTHAGLLIEINNTSFSGVTGHVRFENNERLGLVEIMQWSNGSYTNVGHFDGSNDVFTLNPVLERWRAPLDATIVVHQRQYIAYPLFLLMSLFAAVGVALALIFLSINIRYRNHRFIKMSSPNMNNLIIAGSVCTYISVVLLGIDTRIVSPQRFVTICYAKTWVLCLGFTFAFGSMFSKTWRVHSIFTNIRMNKKAIKDYKLFFFVGLIALLDVFTLTLWAVISPFSFSVIQLATIYMENKVIAPEIERCYSDESVVFEAIIFGTKGLLMILGCFLAWETRHVNVAALNDSKYIGMSVYNVVVMCTLGLSLAFILQDRVDEAYALTTFFIIFCTTLTLCLVFVPKMIELIRNPSGSEPRYRKGLMKSVVGHQTKQFVRQVSIKVTTNERERLQRMEEDNQMWQRFLLEKTNQLWDLTEKLRQLDEMAVEDVKANTAQSGSQRRLTEPSLFVLSNSGECNGIQGGESGRVGGGGEACLTMVRSRGQTAWPWNDPQQPTTMLW</sequence>
<dbReference type="STRING" id="6265.A0A0B2VX65"/>
<evidence type="ECO:0000256" key="6">
    <source>
        <dbReference type="ARBA" id="ARBA00023040"/>
    </source>
</evidence>
<feature type="transmembrane region" description="Helical" evidence="12">
    <location>
        <begin position="500"/>
        <end position="523"/>
    </location>
</feature>
<dbReference type="PANTHER" id="PTHR10519:SF74">
    <property type="entry name" value="GAMMA-AMINOBUTYRIC ACID TYPE B RECEPTOR SUBUNIT 2"/>
    <property type="match status" value="1"/>
</dbReference>
<evidence type="ECO:0000256" key="10">
    <source>
        <dbReference type="ARBA" id="ARBA00023224"/>
    </source>
</evidence>
<dbReference type="GO" id="GO:0004965">
    <property type="term" value="F:G protein-coupled GABA receptor activity"/>
    <property type="evidence" value="ECO:0007669"/>
    <property type="project" value="InterPro"/>
</dbReference>
<keyword evidence="3 12" id="KW-0812">Transmembrane</keyword>
<evidence type="ECO:0000256" key="3">
    <source>
        <dbReference type="ARBA" id="ARBA00022692"/>
    </source>
</evidence>
<dbReference type="Proteomes" id="UP000031036">
    <property type="component" value="Unassembled WGS sequence"/>
</dbReference>
<keyword evidence="10" id="KW-0807">Transducer</keyword>
<evidence type="ECO:0000256" key="7">
    <source>
        <dbReference type="ARBA" id="ARBA00023136"/>
    </source>
</evidence>
<evidence type="ECO:0000256" key="13">
    <source>
        <dbReference type="SAM" id="SignalP"/>
    </source>
</evidence>
<feature type="chain" id="PRO_5002078700" description="Gamma-aminobutyric acid type B receptor subunit 2" evidence="13">
    <location>
        <begin position="22"/>
        <end position="874"/>
    </location>
</feature>
<dbReference type="PROSITE" id="PS50259">
    <property type="entry name" value="G_PROTEIN_RECEP_F3_4"/>
    <property type="match status" value="1"/>
</dbReference>
<dbReference type="InterPro" id="IPR017978">
    <property type="entry name" value="GPCR_3_C"/>
</dbReference>
<feature type="transmembrane region" description="Helical" evidence="12">
    <location>
        <begin position="575"/>
        <end position="596"/>
    </location>
</feature>
<keyword evidence="8 15" id="KW-0675">Receptor</keyword>
<comment type="caution">
    <text evidence="15">The sequence shown here is derived from an EMBL/GenBank/DDBJ whole genome shotgun (WGS) entry which is preliminary data.</text>
</comment>
<feature type="transmembrane region" description="Helical" evidence="12">
    <location>
        <begin position="695"/>
        <end position="716"/>
    </location>
</feature>
<dbReference type="InterPro" id="IPR028082">
    <property type="entry name" value="Peripla_BP_I"/>
</dbReference>
<comment type="subcellular location">
    <subcellularLocation>
        <location evidence="1">Cell membrane</location>
        <topology evidence="1">Multi-pass membrane protein</topology>
    </subcellularLocation>
</comment>
<evidence type="ECO:0000256" key="8">
    <source>
        <dbReference type="ARBA" id="ARBA00023170"/>
    </source>
</evidence>
<keyword evidence="2" id="KW-1003">Cell membrane</keyword>
<name>A0A0B2VX65_TOXCA</name>
<feature type="signal peptide" evidence="13">
    <location>
        <begin position="1"/>
        <end position="21"/>
    </location>
</feature>
<evidence type="ECO:0000256" key="5">
    <source>
        <dbReference type="ARBA" id="ARBA00022989"/>
    </source>
</evidence>
<gene>
    <name evidence="15" type="primary">GABBR2</name>
    <name evidence="15" type="ORF">Tcan_16790</name>
</gene>
<dbReference type="GO" id="GO:0038039">
    <property type="term" value="C:G protein-coupled receptor heterodimeric complex"/>
    <property type="evidence" value="ECO:0007669"/>
    <property type="project" value="TreeGrafter"/>
</dbReference>
<dbReference type="Gene3D" id="3.40.50.2300">
    <property type="match status" value="2"/>
</dbReference>
<keyword evidence="16" id="KW-1185">Reference proteome</keyword>
<keyword evidence="9" id="KW-0325">Glycoprotein</keyword>
<feature type="transmembrane region" description="Helical" evidence="12">
    <location>
        <begin position="455"/>
        <end position="480"/>
    </location>
</feature>
<evidence type="ECO:0000256" key="1">
    <source>
        <dbReference type="ARBA" id="ARBA00004651"/>
    </source>
</evidence>
<dbReference type="PRINTS" id="PR01176">
    <property type="entry name" value="GABABRECEPTR"/>
</dbReference>
<dbReference type="AlphaFoldDB" id="A0A0B2VX65"/>
<organism evidence="15 16">
    <name type="scientific">Toxocara canis</name>
    <name type="common">Canine roundworm</name>
    <dbReference type="NCBI Taxonomy" id="6265"/>
    <lineage>
        <taxon>Eukaryota</taxon>
        <taxon>Metazoa</taxon>
        <taxon>Ecdysozoa</taxon>
        <taxon>Nematoda</taxon>
        <taxon>Chromadorea</taxon>
        <taxon>Rhabditida</taxon>
        <taxon>Spirurina</taxon>
        <taxon>Ascaridomorpha</taxon>
        <taxon>Ascaridoidea</taxon>
        <taxon>Toxocaridae</taxon>
        <taxon>Toxocara</taxon>
    </lineage>
</organism>
<dbReference type="PROSITE" id="PS00981">
    <property type="entry name" value="G_PROTEIN_RECEP_F3_3"/>
    <property type="match status" value="1"/>
</dbReference>
<dbReference type="Pfam" id="PF01094">
    <property type="entry name" value="ANF_receptor"/>
    <property type="match status" value="1"/>
</dbReference>
<dbReference type="PRINTS" id="PR01177">
    <property type="entry name" value="GABAB1RECPTR"/>
</dbReference>
<dbReference type="OrthoDB" id="2150267at2759"/>
<dbReference type="CDD" id="cd06366">
    <property type="entry name" value="PBP1_GABAb_receptor"/>
    <property type="match status" value="1"/>
</dbReference>
<evidence type="ECO:0000256" key="2">
    <source>
        <dbReference type="ARBA" id="ARBA00022475"/>
    </source>
</evidence>